<dbReference type="AlphaFoldDB" id="A0A1M7NZ80"/>
<reference evidence="1 2" key="1">
    <citation type="submission" date="2016-11" db="EMBL/GenBank/DDBJ databases">
        <authorList>
            <person name="Jaros S."/>
            <person name="Januszkiewicz K."/>
            <person name="Wedrychowicz H."/>
        </authorList>
    </citation>
    <scope>NUCLEOTIDE SEQUENCE [LARGE SCALE GENOMIC DNA]</scope>
    <source>
        <strain evidence="1 2">BPI-34</strain>
    </source>
</reference>
<organism evidence="1 2">
    <name type="scientific">Xylanibacter ruminicola</name>
    <name type="common">Prevotella ruminicola</name>
    <dbReference type="NCBI Taxonomy" id="839"/>
    <lineage>
        <taxon>Bacteria</taxon>
        <taxon>Pseudomonadati</taxon>
        <taxon>Bacteroidota</taxon>
        <taxon>Bacteroidia</taxon>
        <taxon>Bacteroidales</taxon>
        <taxon>Prevotellaceae</taxon>
        <taxon>Xylanibacter</taxon>
    </lineage>
</organism>
<protein>
    <submittedName>
        <fullName evidence="1">Uncharacterized protein</fullName>
    </submittedName>
</protein>
<sequence>MPDFRMFYEYSMTLRELLQSVDAEAYASIPLYEELLKTKPEYGSSNRIQVKVLNGEIAVSNVHVGSLGDIVACPVDAAPDLQVTKMQLLDAILNEMSHV</sequence>
<gene>
    <name evidence="1" type="ORF">SAMN04488494_0252</name>
</gene>
<name>A0A1M7NZ80_XYLRU</name>
<proteinExistence type="predicted"/>
<dbReference type="EMBL" id="FRCJ01000012">
    <property type="protein sequence ID" value="SHN09396.1"/>
    <property type="molecule type" value="Genomic_DNA"/>
</dbReference>
<dbReference type="Proteomes" id="UP000184280">
    <property type="component" value="Unassembled WGS sequence"/>
</dbReference>
<evidence type="ECO:0000313" key="1">
    <source>
        <dbReference type="EMBL" id="SHN09396.1"/>
    </source>
</evidence>
<evidence type="ECO:0000313" key="2">
    <source>
        <dbReference type="Proteomes" id="UP000184280"/>
    </source>
</evidence>
<accession>A0A1M7NZ80</accession>